<protein>
    <submittedName>
        <fullName evidence="1">Uncharacterized protein</fullName>
    </submittedName>
</protein>
<evidence type="ECO:0000313" key="1">
    <source>
        <dbReference type="EMBL" id="OIQ81230.1"/>
    </source>
</evidence>
<organism evidence="1">
    <name type="scientific">mine drainage metagenome</name>
    <dbReference type="NCBI Taxonomy" id="410659"/>
    <lineage>
        <taxon>unclassified sequences</taxon>
        <taxon>metagenomes</taxon>
        <taxon>ecological metagenomes</taxon>
    </lineage>
</organism>
<reference evidence="1" key="1">
    <citation type="submission" date="2016-10" db="EMBL/GenBank/DDBJ databases">
        <title>Sequence of Gallionella enrichment culture.</title>
        <authorList>
            <person name="Poehlein A."/>
            <person name="Muehling M."/>
            <person name="Daniel R."/>
        </authorList>
    </citation>
    <scope>NUCLEOTIDE SEQUENCE</scope>
</reference>
<accession>A0A1J5QC47</accession>
<dbReference type="AlphaFoldDB" id="A0A1J5QC47"/>
<proteinExistence type="predicted"/>
<gene>
    <name evidence="1" type="ORF">GALL_370110</name>
</gene>
<comment type="caution">
    <text evidence="1">The sequence shown here is derived from an EMBL/GenBank/DDBJ whole genome shotgun (WGS) entry which is preliminary data.</text>
</comment>
<dbReference type="EMBL" id="MLJW01000952">
    <property type="protein sequence ID" value="OIQ81230.1"/>
    <property type="molecule type" value="Genomic_DNA"/>
</dbReference>
<name>A0A1J5QC47_9ZZZZ</name>
<sequence length="238" mass="25395">MLAAGAAGAIGVDAQVGGVDVDVHDLIHFRHDGDGAGRGVDASLGLGFRHPLHAVAAGLEFQFRVGTEPIDFGNDFPVPANFRFAGRNHFHAPTLALGIAAVHAEQVAGEQGGLVAAGTGADFQEDAAFVVGIPGQQQLLQLQRRGFQLFTPKPDFLGHEIPHFGVMGHFFRVGNIGFDLLVGPVPFDDRAEFGMFARQLAVVVHVGRGVLAGQQQIEFFQALAEVRQFLLYGGFHRI</sequence>